<dbReference type="EMBL" id="NOWF01000003">
    <property type="protein sequence ID" value="OYD08578.1"/>
    <property type="molecule type" value="Genomic_DNA"/>
</dbReference>
<organism evidence="2 3">
    <name type="scientific">Paludifilum halophilum</name>
    <dbReference type="NCBI Taxonomy" id="1642702"/>
    <lineage>
        <taxon>Bacteria</taxon>
        <taxon>Bacillati</taxon>
        <taxon>Bacillota</taxon>
        <taxon>Bacilli</taxon>
        <taxon>Bacillales</taxon>
        <taxon>Thermoactinomycetaceae</taxon>
        <taxon>Paludifilum</taxon>
    </lineage>
</organism>
<dbReference type="AlphaFoldDB" id="A0A235B8D6"/>
<evidence type="ECO:0000313" key="2">
    <source>
        <dbReference type="EMBL" id="OYD08578.1"/>
    </source>
</evidence>
<dbReference type="Pfam" id="PF13443">
    <property type="entry name" value="HTH_26"/>
    <property type="match status" value="1"/>
</dbReference>
<name>A0A235B8D6_9BACL</name>
<evidence type="ECO:0000259" key="1">
    <source>
        <dbReference type="Pfam" id="PF13443"/>
    </source>
</evidence>
<feature type="domain" description="HTH cro/C1-type" evidence="1">
    <location>
        <begin position="11"/>
        <end position="57"/>
    </location>
</feature>
<sequence length="64" mass="7305">MISYEPLFNTLEEKDAKLIDLLNANLFSSRTAAKFRKGESVQLSTIETLCKYLDAPIEKVVRIE</sequence>
<protein>
    <recommendedName>
        <fullName evidence="1">HTH cro/C1-type domain-containing protein</fullName>
    </recommendedName>
</protein>
<comment type="caution">
    <text evidence="2">The sequence shown here is derived from an EMBL/GenBank/DDBJ whole genome shotgun (WGS) entry which is preliminary data.</text>
</comment>
<dbReference type="OrthoDB" id="9805309at2"/>
<keyword evidence="3" id="KW-1185">Reference proteome</keyword>
<accession>A0A235B8D6</accession>
<evidence type="ECO:0000313" key="3">
    <source>
        <dbReference type="Proteomes" id="UP000215459"/>
    </source>
</evidence>
<proteinExistence type="predicted"/>
<dbReference type="Proteomes" id="UP000215459">
    <property type="component" value="Unassembled WGS sequence"/>
</dbReference>
<reference evidence="2 3" key="1">
    <citation type="submission" date="2017-07" db="EMBL/GenBank/DDBJ databases">
        <title>The genome sequence of Paludifilum halophilum highlights mechanisms for microbial adaptation to high salt environemnts.</title>
        <authorList>
            <person name="Belbahri L."/>
        </authorList>
    </citation>
    <scope>NUCLEOTIDE SEQUENCE [LARGE SCALE GENOMIC DNA]</scope>
    <source>
        <strain evidence="2 3">DSM 102817</strain>
    </source>
</reference>
<dbReference type="InterPro" id="IPR001387">
    <property type="entry name" value="Cro/C1-type_HTH"/>
</dbReference>
<gene>
    <name evidence="2" type="ORF">CHM34_07070</name>
</gene>
<dbReference type="RefSeq" id="WP_094263883.1">
    <property type="nucleotide sequence ID" value="NZ_NOWF01000003.1"/>
</dbReference>